<dbReference type="EMBL" id="JANPWB010000011">
    <property type="protein sequence ID" value="KAJ1124541.1"/>
    <property type="molecule type" value="Genomic_DNA"/>
</dbReference>
<comment type="caution">
    <text evidence="2">The sequence shown here is derived from an EMBL/GenBank/DDBJ whole genome shotgun (WGS) entry which is preliminary data.</text>
</comment>
<protein>
    <submittedName>
        <fullName evidence="2">Uncharacterized protein</fullName>
    </submittedName>
</protein>
<accession>A0AAV7PAT6</accession>
<dbReference type="Proteomes" id="UP001066276">
    <property type="component" value="Chromosome 7"/>
</dbReference>
<evidence type="ECO:0000256" key="1">
    <source>
        <dbReference type="SAM" id="MobiDB-lite"/>
    </source>
</evidence>
<evidence type="ECO:0000313" key="3">
    <source>
        <dbReference type="Proteomes" id="UP001066276"/>
    </source>
</evidence>
<reference evidence="2" key="1">
    <citation type="journal article" date="2022" name="bioRxiv">
        <title>Sequencing and chromosome-scale assembly of the giantPleurodeles waltlgenome.</title>
        <authorList>
            <person name="Brown T."/>
            <person name="Elewa A."/>
            <person name="Iarovenko S."/>
            <person name="Subramanian E."/>
            <person name="Araus A.J."/>
            <person name="Petzold A."/>
            <person name="Susuki M."/>
            <person name="Suzuki K.-i.T."/>
            <person name="Hayashi T."/>
            <person name="Toyoda A."/>
            <person name="Oliveira C."/>
            <person name="Osipova E."/>
            <person name="Leigh N.D."/>
            <person name="Simon A."/>
            <person name="Yun M.H."/>
        </authorList>
    </citation>
    <scope>NUCLEOTIDE SEQUENCE</scope>
    <source>
        <strain evidence="2">20211129_DDA</strain>
        <tissue evidence="2">Liver</tissue>
    </source>
</reference>
<proteinExistence type="predicted"/>
<name>A0AAV7PAT6_PLEWA</name>
<evidence type="ECO:0000313" key="2">
    <source>
        <dbReference type="EMBL" id="KAJ1124541.1"/>
    </source>
</evidence>
<feature type="region of interest" description="Disordered" evidence="1">
    <location>
        <begin position="91"/>
        <end position="154"/>
    </location>
</feature>
<organism evidence="2 3">
    <name type="scientific">Pleurodeles waltl</name>
    <name type="common">Iberian ribbed newt</name>
    <dbReference type="NCBI Taxonomy" id="8319"/>
    <lineage>
        <taxon>Eukaryota</taxon>
        <taxon>Metazoa</taxon>
        <taxon>Chordata</taxon>
        <taxon>Craniata</taxon>
        <taxon>Vertebrata</taxon>
        <taxon>Euteleostomi</taxon>
        <taxon>Amphibia</taxon>
        <taxon>Batrachia</taxon>
        <taxon>Caudata</taxon>
        <taxon>Salamandroidea</taxon>
        <taxon>Salamandridae</taxon>
        <taxon>Pleurodelinae</taxon>
        <taxon>Pleurodeles</taxon>
    </lineage>
</organism>
<gene>
    <name evidence="2" type="ORF">NDU88_002992</name>
</gene>
<feature type="compositionally biased region" description="Basic residues" evidence="1">
    <location>
        <begin position="106"/>
        <end position="121"/>
    </location>
</feature>
<sequence>MGASEPLDSRRSPTGARILVAPEAYKIYIKGLSRSACVLSFIGAWLLSRRWRLHKILAPEGPTKYPLTKARSRAARADRCGHGTVNLAGSGGAYFSRRREDPGRDGRRRQPGARLRGRGRRCLGAPTRDLTRPPSDTSKVEAAPVTPGPVKRVL</sequence>
<keyword evidence="3" id="KW-1185">Reference proteome</keyword>
<dbReference type="AlphaFoldDB" id="A0AAV7PAT6"/>